<evidence type="ECO:0000313" key="1">
    <source>
        <dbReference type="EMBL" id="RTJ78350.1"/>
    </source>
</evidence>
<accession>A0A431EBA0</accession>
<gene>
    <name evidence="1" type="ORF">C3H57_08570</name>
</gene>
<evidence type="ECO:0000313" key="2">
    <source>
        <dbReference type="Proteomes" id="UP000288507"/>
    </source>
</evidence>
<dbReference type="RefSeq" id="WP_126232467.1">
    <property type="nucleotide sequence ID" value="NZ_PRBV01000014.1"/>
</dbReference>
<name>A0A431EBA0_CAMJU</name>
<organism evidence="1 2">
    <name type="scientific">Campylobacter jejuni</name>
    <dbReference type="NCBI Taxonomy" id="197"/>
    <lineage>
        <taxon>Bacteria</taxon>
        <taxon>Pseudomonadati</taxon>
        <taxon>Campylobacterota</taxon>
        <taxon>Epsilonproteobacteria</taxon>
        <taxon>Campylobacterales</taxon>
        <taxon>Campylobacteraceae</taxon>
        <taxon>Campylobacter</taxon>
    </lineage>
</organism>
<dbReference type="AlphaFoldDB" id="A0A431EBA0"/>
<comment type="caution">
    <text evidence="1">The sequence shown here is derived from an EMBL/GenBank/DDBJ whole genome shotgun (WGS) entry which is preliminary data.</text>
</comment>
<dbReference type="EMBL" id="PRBV01000014">
    <property type="protein sequence ID" value="RTJ78350.1"/>
    <property type="molecule type" value="Genomic_DNA"/>
</dbReference>
<dbReference type="Proteomes" id="UP000288507">
    <property type="component" value="Unassembled WGS sequence"/>
</dbReference>
<protein>
    <submittedName>
        <fullName evidence="1">Uncharacterized protein</fullName>
    </submittedName>
</protein>
<proteinExistence type="predicted"/>
<reference evidence="1 2" key="1">
    <citation type="journal article" date="2019" name="Appl. Environ. Microbiol.">
        <title>Population genetics and characterization of Campylobacter jejuni isolates in western jackdaws and game birds in Finland.</title>
        <authorList>
            <person name="Kovanen S."/>
            <person name="Rossi M."/>
            <person name="Pohja-Mykra M."/>
            <person name="Nieminen T."/>
            <person name="Raunio-Saarnisto M."/>
            <person name="Sauvala M."/>
            <person name="Fredriksson-Ahomaa M."/>
            <person name="Hanninen M.L."/>
            <person name="Kivisto R."/>
        </authorList>
    </citation>
    <scope>NUCLEOTIDE SEQUENCE [LARGE SCALE GENOMIC DNA]</scope>
    <source>
        <strain evidence="1 2">CB313</strain>
    </source>
</reference>
<sequence length="67" mass="7540">MNDKSVLIDSEVLLPESITSQKELLLVIEASQFGTFYEYSDSLIKALEDNNVPYTVLNRMDEGKDGI</sequence>